<dbReference type="InterPro" id="IPR029044">
    <property type="entry name" value="Nucleotide-diphossugar_trans"/>
</dbReference>
<comment type="catalytic activity">
    <reaction evidence="12">
        <text>a di-trans,poly-cis-dolichyl phosphate + UDP-alpha-D-glucose = a di-trans,poly-cis-dolichyl beta-D-glucosyl phosphate + UDP</text>
        <dbReference type="Rhea" id="RHEA:15401"/>
        <dbReference type="Rhea" id="RHEA-COMP:19498"/>
        <dbReference type="Rhea" id="RHEA-COMP:19502"/>
        <dbReference type="ChEBI" id="CHEBI:57525"/>
        <dbReference type="ChEBI" id="CHEBI:57683"/>
        <dbReference type="ChEBI" id="CHEBI:58223"/>
        <dbReference type="ChEBI" id="CHEBI:58885"/>
        <dbReference type="EC" id="2.4.1.117"/>
    </reaction>
    <physiologicalReaction direction="left-to-right" evidence="12">
        <dbReference type="Rhea" id="RHEA:15402"/>
    </physiologicalReaction>
</comment>
<evidence type="ECO:0000256" key="2">
    <source>
        <dbReference type="ARBA" id="ARBA00004922"/>
    </source>
</evidence>
<evidence type="ECO:0000256" key="8">
    <source>
        <dbReference type="ARBA" id="ARBA00022824"/>
    </source>
</evidence>
<evidence type="ECO:0000256" key="1">
    <source>
        <dbReference type="ARBA" id="ARBA00004389"/>
    </source>
</evidence>
<evidence type="ECO:0000256" key="3">
    <source>
        <dbReference type="ARBA" id="ARBA00006739"/>
    </source>
</evidence>
<evidence type="ECO:0000313" key="15">
    <source>
        <dbReference type="EMBL" id="RKP03875.1"/>
    </source>
</evidence>
<feature type="region of interest" description="Disordered" evidence="13">
    <location>
        <begin position="158"/>
        <end position="182"/>
    </location>
</feature>
<dbReference type="CDD" id="cd04188">
    <property type="entry name" value="DPG_synthase"/>
    <property type="match status" value="1"/>
</dbReference>
<evidence type="ECO:0000256" key="10">
    <source>
        <dbReference type="ARBA" id="ARBA00022989"/>
    </source>
</evidence>
<dbReference type="GO" id="GO:0004581">
    <property type="term" value="F:dolichyl-phosphate beta-glucosyltransferase activity"/>
    <property type="evidence" value="ECO:0007669"/>
    <property type="project" value="UniProtKB-EC"/>
</dbReference>
<feature type="non-terminal residue" evidence="15">
    <location>
        <position position="1"/>
    </location>
</feature>
<dbReference type="InterPro" id="IPR001173">
    <property type="entry name" value="Glyco_trans_2-like"/>
</dbReference>
<dbReference type="Proteomes" id="UP000274922">
    <property type="component" value="Unassembled WGS sequence"/>
</dbReference>
<keyword evidence="10" id="KW-1133">Transmembrane helix</keyword>
<evidence type="ECO:0000256" key="6">
    <source>
        <dbReference type="ARBA" id="ARBA00022679"/>
    </source>
</evidence>
<evidence type="ECO:0000256" key="13">
    <source>
        <dbReference type="SAM" id="MobiDB-lite"/>
    </source>
</evidence>
<keyword evidence="7" id="KW-0812">Transmembrane</keyword>
<keyword evidence="6" id="KW-0808">Transferase</keyword>
<dbReference type="Gene3D" id="3.90.550.10">
    <property type="entry name" value="Spore Coat Polysaccharide Biosynthesis Protein SpsA, Chain A"/>
    <property type="match status" value="1"/>
</dbReference>
<keyword evidence="16" id="KW-1185">Reference proteome</keyword>
<dbReference type="OrthoDB" id="3784at2759"/>
<dbReference type="EC" id="2.4.1.117" evidence="4"/>
<keyword evidence="9" id="KW-0735">Signal-anchor</keyword>
<evidence type="ECO:0000256" key="9">
    <source>
        <dbReference type="ARBA" id="ARBA00022968"/>
    </source>
</evidence>
<reference evidence="16" key="1">
    <citation type="journal article" date="2018" name="Nat. Microbiol.">
        <title>Leveraging single-cell genomics to expand the fungal tree of life.</title>
        <authorList>
            <person name="Ahrendt S.R."/>
            <person name="Quandt C.A."/>
            <person name="Ciobanu D."/>
            <person name="Clum A."/>
            <person name="Salamov A."/>
            <person name="Andreopoulos B."/>
            <person name="Cheng J.F."/>
            <person name="Woyke T."/>
            <person name="Pelin A."/>
            <person name="Henrissat B."/>
            <person name="Reynolds N.K."/>
            <person name="Benny G.L."/>
            <person name="Smith M.E."/>
            <person name="James T.Y."/>
            <person name="Grigoriev I.V."/>
        </authorList>
    </citation>
    <scope>NUCLEOTIDE SEQUENCE [LARGE SCALE GENOMIC DNA]</scope>
    <source>
        <strain evidence="16">ATCC 52028</strain>
    </source>
</reference>
<proteinExistence type="inferred from homology"/>
<evidence type="ECO:0000256" key="11">
    <source>
        <dbReference type="ARBA" id="ARBA00023136"/>
    </source>
</evidence>
<comment type="pathway">
    <text evidence="2">Protein modification; protein glycosylation.</text>
</comment>
<dbReference type="STRING" id="1555241.A0A4P9XEA8"/>
<evidence type="ECO:0000256" key="12">
    <source>
        <dbReference type="ARBA" id="ARBA00045097"/>
    </source>
</evidence>
<dbReference type="EMBL" id="ML014117">
    <property type="protein sequence ID" value="RKP03875.1"/>
    <property type="molecule type" value="Genomic_DNA"/>
</dbReference>
<evidence type="ECO:0000259" key="14">
    <source>
        <dbReference type="Pfam" id="PF00535"/>
    </source>
</evidence>
<evidence type="ECO:0000256" key="4">
    <source>
        <dbReference type="ARBA" id="ARBA00012583"/>
    </source>
</evidence>
<keyword evidence="5" id="KW-0328">Glycosyltransferase</keyword>
<dbReference type="SUPFAM" id="SSF53448">
    <property type="entry name" value="Nucleotide-diphospho-sugar transferases"/>
    <property type="match status" value="1"/>
</dbReference>
<protein>
    <recommendedName>
        <fullName evidence="4">dolichyl-phosphate beta-glucosyltransferase</fullName>
        <ecNumber evidence="4">2.4.1.117</ecNumber>
    </recommendedName>
</protein>
<dbReference type="PANTHER" id="PTHR10859">
    <property type="entry name" value="GLYCOSYL TRANSFERASE"/>
    <property type="match status" value="1"/>
</dbReference>
<keyword evidence="11" id="KW-0472">Membrane</keyword>
<dbReference type="PANTHER" id="PTHR10859:SF91">
    <property type="entry name" value="DOLICHYL-PHOSPHATE BETA-GLUCOSYLTRANSFERASE"/>
    <property type="match status" value="1"/>
</dbReference>
<name>A0A4P9XEA8_9FUNG</name>
<accession>A0A4P9XEA8</accession>
<organism evidence="15 16">
    <name type="scientific">Caulochytrium protostelioides</name>
    <dbReference type="NCBI Taxonomy" id="1555241"/>
    <lineage>
        <taxon>Eukaryota</taxon>
        <taxon>Fungi</taxon>
        <taxon>Fungi incertae sedis</taxon>
        <taxon>Chytridiomycota</taxon>
        <taxon>Chytridiomycota incertae sedis</taxon>
        <taxon>Chytridiomycetes</taxon>
        <taxon>Caulochytriales</taxon>
        <taxon>Caulochytriaceae</taxon>
        <taxon>Caulochytrium</taxon>
    </lineage>
</organism>
<dbReference type="AlphaFoldDB" id="A0A4P9XEA8"/>
<feature type="domain" description="Glycosyltransferase 2-like" evidence="14">
    <location>
        <begin position="112"/>
        <end position="149"/>
    </location>
</feature>
<feature type="domain" description="Glycosyltransferase 2-like" evidence="14">
    <location>
        <begin position="5"/>
        <end position="81"/>
    </location>
</feature>
<feature type="non-terminal residue" evidence="15">
    <location>
        <position position="309"/>
    </location>
</feature>
<sequence length="309" mass="33786">PLGLSVVIPAYNEAQRLPGMLDEAIAFLEARATEGMRECPQRDGAAVSERPSDAASVPPHLQYELIVVDDGSTDETVHVAMGVAREHMQWLSPLSSTSPSPMRAWAGPMRAGTVRVISLAANLGKGGAVRCGVLAARGASILFADADGATRFSDIAILEPTTATTPPPSHRRKDPSPDHPPLEPLGIAVGSRAFLQDSEVKRSLIRSIMMYLFHAFVRFIGIRTLQDTQCGFKLFTRAAAQRVFPHLHSQRWVFDIELLLLAQWAAIPVAEVAVAWHEVPGTKLRLMNDTLRMAIDLLLIRFNYLAGIW</sequence>
<keyword evidence="8" id="KW-0256">Endoplasmic reticulum</keyword>
<dbReference type="GO" id="GO:0006487">
    <property type="term" value="P:protein N-linked glycosylation"/>
    <property type="evidence" value="ECO:0007669"/>
    <property type="project" value="TreeGrafter"/>
</dbReference>
<evidence type="ECO:0000256" key="7">
    <source>
        <dbReference type="ARBA" id="ARBA00022692"/>
    </source>
</evidence>
<evidence type="ECO:0000313" key="16">
    <source>
        <dbReference type="Proteomes" id="UP000274922"/>
    </source>
</evidence>
<gene>
    <name evidence="15" type="ORF">CXG81DRAFT_5228</name>
</gene>
<evidence type="ECO:0000256" key="5">
    <source>
        <dbReference type="ARBA" id="ARBA00022676"/>
    </source>
</evidence>
<dbReference type="Pfam" id="PF00535">
    <property type="entry name" value="Glycos_transf_2"/>
    <property type="match status" value="2"/>
</dbReference>
<comment type="similarity">
    <text evidence="3">Belongs to the glycosyltransferase 2 family.</text>
</comment>
<comment type="subcellular location">
    <subcellularLocation>
        <location evidence="1">Endoplasmic reticulum membrane</location>
        <topology evidence="1">Single-pass membrane protein</topology>
    </subcellularLocation>
</comment>
<dbReference type="GO" id="GO:0005789">
    <property type="term" value="C:endoplasmic reticulum membrane"/>
    <property type="evidence" value="ECO:0007669"/>
    <property type="project" value="UniProtKB-SubCell"/>
</dbReference>
<dbReference type="InterPro" id="IPR035518">
    <property type="entry name" value="DPG_synthase"/>
</dbReference>